<name>A0A375IJX2_9BURK</name>
<dbReference type="EMBL" id="LT991976">
    <property type="protein sequence ID" value="SPK73722.1"/>
    <property type="molecule type" value="Genomic_DNA"/>
</dbReference>
<reference evidence="1 2" key="1">
    <citation type="submission" date="2018-01" db="EMBL/GenBank/DDBJ databases">
        <authorList>
            <person name="Gaut B.S."/>
            <person name="Morton B.R."/>
            <person name="Clegg M.T."/>
            <person name="Duvall M.R."/>
        </authorList>
    </citation>
    <scope>NUCLEOTIDE SEQUENCE [LARGE SCALE GENOMIC DNA]</scope>
    <source>
        <strain evidence="1">Cupriavidus taiwanensis LMG 19425</strain>
    </source>
</reference>
<protein>
    <submittedName>
        <fullName evidence="1">Uncharacterized protein</fullName>
    </submittedName>
</protein>
<evidence type="ECO:0000313" key="1">
    <source>
        <dbReference type="EMBL" id="SPK73722.1"/>
    </source>
</evidence>
<accession>A0A375IJX2</accession>
<evidence type="ECO:0000313" key="2">
    <source>
        <dbReference type="Proteomes" id="UP000255505"/>
    </source>
</evidence>
<proteinExistence type="predicted"/>
<dbReference type="RefSeq" id="WP_115663199.1">
    <property type="nucleotide sequence ID" value="NZ_LT991976.1"/>
</dbReference>
<dbReference type="AlphaFoldDB" id="A0A375IJX2"/>
<sequence length="319" mass="33902">MTVRLYKSTDASAPSLTGQVGSLVALLDAVLVNGYGSQSAAGWTKAYSATNKASYRMATSGNTGFYLDVDDSAPSTAKEARMRGYEAMTAVATGTNPFPTSAQLSTGIVCRKSTTADSTTRPWYIIADGSCFYLFVDTNDVTGYACSFAFGDFFSYKSGDSYRCTITGRYIENSGANNYEMVAWINNGTTPLFTATSAHYVARNWTGVGGSIGFAKFTSLLAGQSNALLTGSIASFLPYPNSPDSALELAPLFIGHTYCVRGYMKGMWCPLHAQPLGHGDTFTGTGNMAGKSFIALNVQNNSASQGNGQIVIEYSDTWS</sequence>
<organism evidence="1 2">
    <name type="scientific">Cupriavidus taiwanensis</name>
    <dbReference type="NCBI Taxonomy" id="164546"/>
    <lineage>
        <taxon>Bacteria</taxon>
        <taxon>Pseudomonadati</taxon>
        <taxon>Pseudomonadota</taxon>
        <taxon>Betaproteobacteria</taxon>
        <taxon>Burkholderiales</taxon>
        <taxon>Burkholderiaceae</taxon>
        <taxon>Cupriavidus</taxon>
    </lineage>
</organism>
<gene>
    <name evidence="1" type="ORF">CT19425_110259</name>
</gene>
<dbReference type="Proteomes" id="UP000255505">
    <property type="component" value="Chromosome I"/>
</dbReference>